<feature type="transmembrane region" description="Helical" evidence="2">
    <location>
        <begin position="28"/>
        <end position="48"/>
    </location>
</feature>
<proteinExistence type="predicted"/>
<dbReference type="Proteomes" id="UP001642502">
    <property type="component" value="Unassembled WGS sequence"/>
</dbReference>
<feature type="region of interest" description="Disordered" evidence="1">
    <location>
        <begin position="665"/>
        <end position="772"/>
    </location>
</feature>
<evidence type="ECO:0000256" key="2">
    <source>
        <dbReference type="SAM" id="Phobius"/>
    </source>
</evidence>
<dbReference type="InterPro" id="IPR052971">
    <property type="entry name" value="TRP_calcium_channel"/>
</dbReference>
<dbReference type="EMBL" id="CAWUON010000088">
    <property type="protein sequence ID" value="CAK7272372.1"/>
    <property type="molecule type" value="Genomic_DNA"/>
</dbReference>
<protein>
    <recommendedName>
        <fullName evidence="3">Calcium channel YVC1-like C-terminal transmembrane domain-containing protein</fullName>
    </recommendedName>
</protein>
<evidence type="ECO:0000256" key="1">
    <source>
        <dbReference type="SAM" id="MobiDB-lite"/>
    </source>
</evidence>
<gene>
    <name evidence="4" type="ORF">SEPCBS119000_005090</name>
</gene>
<feature type="transmembrane region" description="Helical" evidence="2">
    <location>
        <begin position="60"/>
        <end position="76"/>
    </location>
</feature>
<dbReference type="InterPro" id="IPR056336">
    <property type="entry name" value="YVC1_C"/>
</dbReference>
<feature type="region of interest" description="Disordered" evidence="1">
    <location>
        <begin position="386"/>
        <end position="473"/>
    </location>
</feature>
<feature type="compositionally biased region" description="Acidic residues" evidence="1">
    <location>
        <begin position="261"/>
        <end position="276"/>
    </location>
</feature>
<dbReference type="PANTHER" id="PTHR35859:SF4">
    <property type="entry name" value="MEMBRANE CHANNEL PROTEIN, PUTATIVE (AFU_ORTHOLOGUE AFUA_6G11300)-RELATED"/>
    <property type="match status" value="1"/>
</dbReference>
<evidence type="ECO:0000313" key="4">
    <source>
        <dbReference type="EMBL" id="CAK7272372.1"/>
    </source>
</evidence>
<dbReference type="PANTHER" id="PTHR35859">
    <property type="entry name" value="NONSELECTIVE CATION CHANNEL PROTEIN"/>
    <property type="match status" value="1"/>
</dbReference>
<name>A0ABP0DZH9_9PEZI</name>
<evidence type="ECO:0000259" key="3">
    <source>
        <dbReference type="Pfam" id="PF23317"/>
    </source>
</evidence>
<organism evidence="4 5">
    <name type="scientific">Sporothrix epigloea</name>
    <dbReference type="NCBI Taxonomy" id="1892477"/>
    <lineage>
        <taxon>Eukaryota</taxon>
        <taxon>Fungi</taxon>
        <taxon>Dikarya</taxon>
        <taxon>Ascomycota</taxon>
        <taxon>Pezizomycotina</taxon>
        <taxon>Sordariomycetes</taxon>
        <taxon>Sordariomycetidae</taxon>
        <taxon>Ophiostomatales</taxon>
        <taxon>Ophiostomataceae</taxon>
        <taxon>Sporothrix</taxon>
    </lineage>
</organism>
<feature type="compositionally biased region" description="Polar residues" evidence="1">
    <location>
        <begin position="446"/>
        <end position="458"/>
    </location>
</feature>
<feature type="compositionally biased region" description="Polar residues" evidence="1">
    <location>
        <begin position="386"/>
        <end position="395"/>
    </location>
</feature>
<keyword evidence="2" id="KW-0472">Membrane</keyword>
<keyword evidence="2" id="KW-1133">Transmembrane helix</keyword>
<keyword evidence="5" id="KW-1185">Reference proteome</keyword>
<feature type="compositionally biased region" description="Polar residues" evidence="1">
    <location>
        <begin position="608"/>
        <end position="623"/>
    </location>
</feature>
<feature type="compositionally biased region" description="Low complexity" evidence="1">
    <location>
        <begin position="434"/>
        <end position="445"/>
    </location>
</feature>
<feature type="domain" description="Calcium channel YVC1-like C-terminal transmembrane" evidence="3">
    <location>
        <begin position="1"/>
        <end position="93"/>
    </location>
</feature>
<sequence>MAIASNADEEHQFLFAINTISMVKNDALFSYVAPTNIFAWMLTPLRYCIPLPQFVALNRIIIKITHFPLLFIIFVYEKFFLAPFMYEPTDLVENHHRPRHRGISFADRRSGPALFSPSIRLREESVVGFQKDRALDEVFRRTPGIATLRTQRRNERRKTQTAIRNWMDQNDGMSHSPPQNYSALDKRAESEWQYRMSMHRERGGSNRFRYMSEVRSAASDPVDLTSLSAMPGLDQDMRSSGIRHPPRSPFDAAFKDHTDAEGDDELVTNEDDEDEATNTGDNGPESTHSRGGIPLTSHNPDDGVGLDTEEEEDGDLFATPIASRFLDVAARSPESYKAVDDDNEDGVDAVGGVYGRRMGNLAAAVSPPKLASSRWAVHSRALSTNTILFNPPNTDSSDDLVLRQLPSTPHFAPSPKPAQRPRSRQMTSRHDTKATAAMPSTPTTSGQRSPRKTTTNQEKGVEGARSRPIMLSREPTQSTAASRGAAIFDAAAVIDPSLRQPQRRVSSFDIGLGSDAQSELLTASAVGQILPDAAFGGAVSLPGSFTSQMALVAAMNNARATGETDHDRDRMSRLVLARMKTLEESFADVVNELRSLQKQQEHQHRETMTSGHTSVVASNSDGEASSRIAAGGQKDLPAPAPVPALARVQSGLAPSAPLPAALSVPLSAPSPVAPPPTTQSPSSAKGMGFTAINKPKRPTEGSVPASTTNSGRGVPSAPVSNINQSSGNFGTTHTTSTDVLQPSHSADSSSNASEAESRLTRRAKGKGVERDT</sequence>
<feature type="compositionally biased region" description="Low complexity" evidence="1">
    <location>
        <begin position="743"/>
        <end position="754"/>
    </location>
</feature>
<evidence type="ECO:0000313" key="5">
    <source>
        <dbReference type="Proteomes" id="UP001642502"/>
    </source>
</evidence>
<reference evidence="4 5" key="1">
    <citation type="submission" date="2024-01" db="EMBL/GenBank/DDBJ databases">
        <authorList>
            <person name="Allen C."/>
            <person name="Tagirdzhanova G."/>
        </authorList>
    </citation>
    <scope>NUCLEOTIDE SEQUENCE [LARGE SCALE GENOMIC DNA]</scope>
    <source>
        <strain evidence="4 5">CBS 119000</strain>
    </source>
</reference>
<dbReference type="Pfam" id="PF23317">
    <property type="entry name" value="YVC1_C"/>
    <property type="match status" value="1"/>
</dbReference>
<comment type="caution">
    <text evidence="4">The sequence shown here is derived from an EMBL/GenBank/DDBJ whole genome shotgun (WGS) entry which is preliminary data.</text>
</comment>
<feature type="region of interest" description="Disordered" evidence="1">
    <location>
        <begin position="216"/>
        <end position="311"/>
    </location>
</feature>
<feature type="region of interest" description="Disordered" evidence="1">
    <location>
        <begin position="597"/>
        <end position="636"/>
    </location>
</feature>
<feature type="compositionally biased region" description="Polar residues" evidence="1">
    <location>
        <begin position="718"/>
        <end position="742"/>
    </location>
</feature>
<accession>A0ABP0DZH9</accession>
<feature type="compositionally biased region" description="Polar residues" evidence="1">
    <location>
        <begin position="277"/>
        <end position="286"/>
    </location>
</feature>
<keyword evidence="2" id="KW-0812">Transmembrane</keyword>